<dbReference type="OrthoDB" id="3877279at2759"/>
<protein>
    <recommendedName>
        <fullName evidence="4">Cyclin N-terminal domain-containing protein</fullName>
    </recommendedName>
</protein>
<dbReference type="Gene3D" id="1.10.472.10">
    <property type="entry name" value="Cyclin-like"/>
    <property type="match status" value="1"/>
</dbReference>
<evidence type="ECO:0000313" key="2">
    <source>
        <dbReference type="EMBL" id="KUJ16786.1"/>
    </source>
</evidence>
<evidence type="ECO:0000313" key="3">
    <source>
        <dbReference type="Proteomes" id="UP000070700"/>
    </source>
</evidence>
<feature type="non-terminal residue" evidence="2">
    <location>
        <position position="267"/>
    </location>
</feature>
<gene>
    <name evidence="2" type="ORF">LY89DRAFT_566116</name>
</gene>
<organism evidence="2 3">
    <name type="scientific">Mollisia scopiformis</name>
    <name type="common">Conifer needle endophyte fungus</name>
    <name type="synonym">Phialocephala scopiformis</name>
    <dbReference type="NCBI Taxonomy" id="149040"/>
    <lineage>
        <taxon>Eukaryota</taxon>
        <taxon>Fungi</taxon>
        <taxon>Dikarya</taxon>
        <taxon>Ascomycota</taxon>
        <taxon>Pezizomycotina</taxon>
        <taxon>Leotiomycetes</taxon>
        <taxon>Helotiales</taxon>
        <taxon>Mollisiaceae</taxon>
        <taxon>Mollisia</taxon>
    </lineage>
</organism>
<dbReference type="InterPro" id="IPR036915">
    <property type="entry name" value="Cyclin-like_sf"/>
</dbReference>
<reference evidence="2 3" key="1">
    <citation type="submission" date="2015-10" db="EMBL/GenBank/DDBJ databases">
        <title>Full genome of DAOMC 229536 Phialocephala scopiformis, a fungal endophyte of spruce producing the potent anti-insectan compound rugulosin.</title>
        <authorList>
            <consortium name="DOE Joint Genome Institute"/>
            <person name="Walker A.K."/>
            <person name="Frasz S.L."/>
            <person name="Seifert K.A."/>
            <person name="Miller J.D."/>
            <person name="Mondo S.J."/>
            <person name="Labutti K."/>
            <person name="Lipzen A."/>
            <person name="Dockter R."/>
            <person name="Kennedy M."/>
            <person name="Grigoriev I.V."/>
            <person name="Spatafora J.W."/>
        </authorList>
    </citation>
    <scope>NUCLEOTIDE SEQUENCE [LARGE SCALE GENOMIC DNA]</scope>
    <source>
        <strain evidence="2 3">CBS 120377</strain>
    </source>
</reference>
<proteinExistence type="predicted"/>
<evidence type="ECO:0008006" key="4">
    <source>
        <dbReference type="Google" id="ProtNLM"/>
    </source>
</evidence>
<sequence length="267" mass="30306">MLRSSSESSFDESYFDKTYVPLSSLPTPPLSHSRTNSRQQSPDTLSPDEFLDPDLLGPAIHLTNLIPSSTSLTTPSIPLVHSILNRSDLPLETIALAVCILDSLNSRFALQWRTACPLSIVSLPPPFNANGEKLETQHIDEIHPEIIVLCALILAVKFLDDHQQSTREYRDQWGLNLWTCEQINFTQRILLENLGYRLLPLWEETIILEALEDMERASRQYEPEIFNDEEEEDWESENKHYNLVRIGGKAVLGLGNQLTPVETPMAE</sequence>
<keyword evidence="3" id="KW-1185">Reference proteome</keyword>
<name>A0A194X9D9_MOLSC</name>
<evidence type="ECO:0000256" key="1">
    <source>
        <dbReference type="SAM" id="MobiDB-lite"/>
    </source>
</evidence>
<dbReference type="GeneID" id="28818265"/>
<dbReference type="SUPFAM" id="SSF47954">
    <property type="entry name" value="Cyclin-like"/>
    <property type="match status" value="1"/>
</dbReference>
<dbReference type="EMBL" id="KQ947415">
    <property type="protein sequence ID" value="KUJ16786.1"/>
    <property type="molecule type" value="Genomic_DNA"/>
</dbReference>
<dbReference type="KEGG" id="psco:LY89DRAFT_566116"/>
<dbReference type="InParanoid" id="A0A194X9D9"/>
<accession>A0A194X9D9</accession>
<feature type="compositionally biased region" description="Low complexity" evidence="1">
    <location>
        <begin position="21"/>
        <end position="33"/>
    </location>
</feature>
<feature type="compositionally biased region" description="Polar residues" evidence="1">
    <location>
        <begin position="34"/>
        <end position="44"/>
    </location>
</feature>
<dbReference type="Proteomes" id="UP000070700">
    <property type="component" value="Unassembled WGS sequence"/>
</dbReference>
<feature type="region of interest" description="Disordered" evidence="1">
    <location>
        <begin position="19"/>
        <end position="48"/>
    </location>
</feature>
<dbReference type="RefSeq" id="XP_018071141.1">
    <property type="nucleotide sequence ID" value="XM_018208539.1"/>
</dbReference>
<dbReference type="AlphaFoldDB" id="A0A194X9D9"/>